<dbReference type="InterPro" id="IPR016181">
    <property type="entry name" value="Acyl_CoA_acyltransferase"/>
</dbReference>
<reference evidence="4 5" key="1">
    <citation type="journal article" date="2016" name="Nat. Commun.">
        <title>Thousands of microbial genomes shed light on interconnected biogeochemical processes in an aquifer system.</title>
        <authorList>
            <person name="Anantharaman K."/>
            <person name="Brown C.T."/>
            <person name="Hug L.A."/>
            <person name="Sharon I."/>
            <person name="Castelle C.J."/>
            <person name="Probst A.J."/>
            <person name="Thomas B.C."/>
            <person name="Singh A."/>
            <person name="Wilkins M.J."/>
            <person name="Karaoz U."/>
            <person name="Brodie E.L."/>
            <person name="Williams K.H."/>
            <person name="Hubbard S.S."/>
            <person name="Banfield J.F."/>
        </authorList>
    </citation>
    <scope>NUCLEOTIDE SEQUENCE [LARGE SCALE GENOMIC DNA]</scope>
</reference>
<dbReference type="PANTHER" id="PTHR10545:SF29">
    <property type="entry name" value="GH14572P-RELATED"/>
    <property type="match status" value="1"/>
</dbReference>
<dbReference type="InterPro" id="IPR000182">
    <property type="entry name" value="GNAT_dom"/>
</dbReference>
<dbReference type="Proteomes" id="UP000183317">
    <property type="component" value="Unassembled WGS sequence"/>
</dbReference>
<name>A0A1F5MFY6_9BACT</name>
<keyword evidence="2" id="KW-0012">Acyltransferase</keyword>
<dbReference type="SUPFAM" id="SSF55729">
    <property type="entry name" value="Acyl-CoA N-acyltransferases (Nat)"/>
    <property type="match status" value="1"/>
</dbReference>
<dbReference type="EMBL" id="MFDU01000026">
    <property type="protein sequence ID" value="OGE64259.1"/>
    <property type="molecule type" value="Genomic_DNA"/>
</dbReference>
<organism evidence="4 5">
    <name type="scientific">Candidatus Daviesbacteria bacterium RIFCSPLOWO2_02_FULL_36_8</name>
    <dbReference type="NCBI Taxonomy" id="1797793"/>
    <lineage>
        <taxon>Bacteria</taxon>
        <taxon>Candidatus Daviesiibacteriota</taxon>
    </lineage>
</organism>
<evidence type="ECO:0000256" key="2">
    <source>
        <dbReference type="ARBA" id="ARBA00023315"/>
    </source>
</evidence>
<dbReference type="Pfam" id="PF00583">
    <property type="entry name" value="Acetyltransf_1"/>
    <property type="match status" value="1"/>
</dbReference>
<dbReference type="Gene3D" id="3.40.630.30">
    <property type="match status" value="1"/>
</dbReference>
<feature type="domain" description="N-acetyltransferase" evidence="3">
    <location>
        <begin position="1"/>
        <end position="155"/>
    </location>
</feature>
<evidence type="ECO:0000313" key="5">
    <source>
        <dbReference type="Proteomes" id="UP000183317"/>
    </source>
</evidence>
<accession>A0A1F5MFY6</accession>
<dbReference type="GO" id="GO:0008080">
    <property type="term" value="F:N-acetyltransferase activity"/>
    <property type="evidence" value="ECO:0007669"/>
    <property type="project" value="UniProtKB-ARBA"/>
</dbReference>
<evidence type="ECO:0000313" key="4">
    <source>
        <dbReference type="EMBL" id="OGE64259.1"/>
    </source>
</evidence>
<comment type="caution">
    <text evidence="4">The sequence shown here is derived from an EMBL/GenBank/DDBJ whole genome shotgun (WGS) entry which is preliminary data.</text>
</comment>
<keyword evidence="1" id="KW-0808">Transferase</keyword>
<sequence length="155" mass="17892">MEIRLVELKDKEGVLKLLDELGEEVNRKIGYSEHNKEAEQLGGPIFEEIVSRKDTFIFIASVNGEIVGLITLYFLPNMRHGWHRGHIEDFIVSEKVRGQGIGTKLFETVKKYCKDNNVSVIKLDSSNELTEAHKFYEDNGGKQTEKMFRFDLEEK</sequence>
<dbReference type="PROSITE" id="PS51186">
    <property type="entry name" value="GNAT"/>
    <property type="match status" value="1"/>
</dbReference>
<gene>
    <name evidence="4" type="ORF">A3J13_01890</name>
</gene>
<dbReference type="AlphaFoldDB" id="A0A1F5MFY6"/>
<evidence type="ECO:0000256" key="1">
    <source>
        <dbReference type="ARBA" id="ARBA00022679"/>
    </source>
</evidence>
<evidence type="ECO:0000259" key="3">
    <source>
        <dbReference type="PROSITE" id="PS51186"/>
    </source>
</evidence>
<protein>
    <recommendedName>
        <fullName evidence="3">N-acetyltransferase domain-containing protein</fullName>
    </recommendedName>
</protein>
<proteinExistence type="predicted"/>
<dbReference type="CDD" id="cd04301">
    <property type="entry name" value="NAT_SF"/>
    <property type="match status" value="1"/>
</dbReference>
<dbReference type="PANTHER" id="PTHR10545">
    <property type="entry name" value="DIAMINE N-ACETYLTRANSFERASE"/>
    <property type="match status" value="1"/>
</dbReference>
<dbReference type="InterPro" id="IPR051016">
    <property type="entry name" value="Diverse_Substrate_AcTransf"/>
</dbReference>